<dbReference type="InParanoid" id="B4M152"/>
<evidence type="ECO:0000313" key="3">
    <source>
        <dbReference type="Proteomes" id="UP000008792"/>
    </source>
</evidence>
<reference evidence="2 3" key="1">
    <citation type="journal article" date="2007" name="Nature">
        <title>Evolution of genes and genomes on the Drosophila phylogeny.</title>
        <authorList>
            <consortium name="Drosophila 12 Genomes Consortium"/>
            <person name="Clark A.G."/>
            <person name="Eisen M.B."/>
            <person name="Smith D.R."/>
            <person name="Bergman C.M."/>
            <person name="Oliver B."/>
            <person name="Markow T.A."/>
            <person name="Kaufman T.C."/>
            <person name="Kellis M."/>
            <person name="Gelbart W."/>
            <person name="Iyer V.N."/>
            <person name="Pollard D.A."/>
            <person name="Sackton T.B."/>
            <person name="Larracuente A.M."/>
            <person name="Singh N.D."/>
            <person name="Abad J.P."/>
            <person name="Abt D.N."/>
            <person name="Adryan B."/>
            <person name="Aguade M."/>
            <person name="Akashi H."/>
            <person name="Anderson W.W."/>
            <person name="Aquadro C.F."/>
            <person name="Ardell D.H."/>
            <person name="Arguello R."/>
            <person name="Artieri C.G."/>
            <person name="Barbash D.A."/>
            <person name="Barker D."/>
            <person name="Barsanti P."/>
            <person name="Batterham P."/>
            <person name="Batzoglou S."/>
            <person name="Begun D."/>
            <person name="Bhutkar A."/>
            <person name="Blanco E."/>
            <person name="Bosak S.A."/>
            <person name="Bradley R.K."/>
            <person name="Brand A.D."/>
            <person name="Brent M.R."/>
            <person name="Brooks A.N."/>
            <person name="Brown R.H."/>
            <person name="Butlin R.K."/>
            <person name="Caggese C."/>
            <person name="Calvi B.R."/>
            <person name="Bernardo de Carvalho A."/>
            <person name="Caspi A."/>
            <person name="Castrezana S."/>
            <person name="Celniker S.E."/>
            <person name="Chang J.L."/>
            <person name="Chapple C."/>
            <person name="Chatterji S."/>
            <person name="Chinwalla A."/>
            <person name="Civetta A."/>
            <person name="Clifton S.W."/>
            <person name="Comeron J.M."/>
            <person name="Costello J.C."/>
            <person name="Coyne J.A."/>
            <person name="Daub J."/>
            <person name="David R.G."/>
            <person name="Delcher A.L."/>
            <person name="Delehaunty K."/>
            <person name="Do C.B."/>
            <person name="Ebling H."/>
            <person name="Edwards K."/>
            <person name="Eickbush T."/>
            <person name="Evans J.D."/>
            <person name="Filipski A."/>
            <person name="Findeiss S."/>
            <person name="Freyhult E."/>
            <person name="Fulton L."/>
            <person name="Fulton R."/>
            <person name="Garcia A.C."/>
            <person name="Gardiner A."/>
            <person name="Garfield D.A."/>
            <person name="Garvin B.E."/>
            <person name="Gibson G."/>
            <person name="Gilbert D."/>
            <person name="Gnerre S."/>
            <person name="Godfrey J."/>
            <person name="Good R."/>
            <person name="Gotea V."/>
            <person name="Gravely B."/>
            <person name="Greenberg A.J."/>
            <person name="Griffiths-Jones S."/>
            <person name="Gross S."/>
            <person name="Guigo R."/>
            <person name="Gustafson E.A."/>
            <person name="Haerty W."/>
            <person name="Hahn M.W."/>
            <person name="Halligan D.L."/>
            <person name="Halpern A.L."/>
            <person name="Halter G.M."/>
            <person name="Han M.V."/>
            <person name="Heger A."/>
            <person name="Hillier L."/>
            <person name="Hinrichs A.S."/>
            <person name="Holmes I."/>
            <person name="Hoskins R.A."/>
            <person name="Hubisz M.J."/>
            <person name="Hultmark D."/>
            <person name="Huntley M.A."/>
            <person name="Jaffe D.B."/>
            <person name="Jagadeeshan S."/>
            <person name="Jeck W.R."/>
            <person name="Johnson J."/>
            <person name="Jones C.D."/>
            <person name="Jordan W.C."/>
            <person name="Karpen G.H."/>
            <person name="Kataoka E."/>
            <person name="Keightley P.D."/>
            <person name="Kheradpour P."/>
            <person name="Kirkness E.F."/>
            <person name="Koerich L.B."/>
            <person name="Kristiansen K."/>
            <person name="Kudrna D."/>
            <person name="Kulathinal R.J."/>
            <person name="Kumar S."/>
            <person name="Kwok R."/>
            <person name="Lander E."/>
            <person name="Langley C.H."/>
            <person name="Lapoint R."/>
            <person name="Lazzaro B.P."/>
            <person name="Lee S.J."/>
            <person name="Levesque L."/>
            <person name="Li R."/>
            <person name="Lin C.F."/>
            <person name="Lin M.F."/>
            <person name="Lindblad-Toh K."/>
            <person name="Llopart A."/>
            <person name="Long M."/>
            <person name="Low L."/>
            <person name="Lozovsky E."/>
            <person name="Lu J."/>
            <person name="Luo M."/>
            <person name="Machado C.A."/>
            <person name="Makalowski W."/>
            <person name="Marzo M."/>
            <person name="Matsuda M."/>
            <person name="Matzkin L."/>
            <person name="McAllister B."/>
            <person name="McBride C.S."/>
            <person name="McKernan B."/>
            <person name="McKernan K."/>
            <person name="Mendez-Lago M."/>
            <person name="Minx P."/>
            <person name="Mollenhauer M.U."/>
            <person name="Montooth K."/>
            <person name="Mount S.M."/>
            <person name="Mu X."/>
            <person name="Myers E."/>
            <person name="Negre B."/>
            <person name="Newfeld S."/>
            <person name="Nielsen R."/>
            <person name="Noor M.A."/>
            <person name="O'Grady P."/>
            <person name="Pachter L."/>
            <person name="Papaceit M."/>
            <person name="Parisi M.J."/>
            <person name="Parisi M."/>
            <person name="Parts L."/>
            <person name="Pedersen J.S."/>
            <person name="Pesole G."/>
            <person name="Phillippy A.M."/>
            <person name="Ponting C.P."/>
            <person name="Pop M."/>
            <person name="Porcelli D."/>
            <person name="Powell J.R."/>
            <person name="Prohaska S."/>
            <person name="Pruitt K."/>
            <person name="Puig M."/>
            <person name="Quesneville H."/>
            <person name="Ram K.R."/>
            <person name="Rand D."/>
            <person name="Rasmussen M.D."/>
            <person name="Reed L.K."/>
            <person name="Reenan R."/>
            <person name="Reily A."/>
            <person name="Remington K.A."/>
            <person name="Rieger T.T."/>
            <person name="Ritchie M.G."/>
            <person name="Robin C."/>
            <person name="Rogers Y.H."/>
            <person name="Rohde C."/>
            <person name="Rozas J."/>
            <person name="Rubenfield M.J."/>
            <person name="Ruiz A."/>
            <person name="Russo S."/>
            <person name="Salzberg S.L."/>
            <person name="Sanchez-Gracia A."/>
            <person name="Saranga D.J."/>
            <person name="Sato H."/>
            <person name="Schaeffer S.W."/>
            <person name="Schatz M.C."/>
            <person name="Schlenke T."/>
            <person name="Schwartz R."/>
            <person name="Segarra C."/>
            <person name="Singh R.S."/>
            <person name="Sirot L."/>
            <person name="Sirota M."/>
            <person name="Sisneros N.B."/>
            <person name="Smith C.D."/>
            <person name="Smith T.F."/>
            <person name="Spieth J."/>
            <person name="Stage D.E."/>
            <person name="Stark A."/>
            <person name="Stephan W."/>
            <person name="Strausberg R.L."/>
            <person name="Strempel S."/>
            <person name="Sturgill D."/>
            <person name="Sutton G."/>
            <person name="Sutton G.G."/>
            <person name="Tao W."/>
            <person name="Teichmann S."/>
            <person name="Tobari Y.N."/>
            <person name="Tomimura Y."/>
            <person name="Tsolas J.M."/>
            <person name="Valente V.L."/>
            <person name="Venter E."/>
            <person name="Venter J.C."/>
            <person name="Vicario S."/>
            <person name="Vieira F.G."/>
            <person name="Vilella A.J."/>
            <person name="Villasante A."/>
            <person name="Walenz B."/>
            <person name="Wang J."/>
            <person name="Wasserman M."/>
            <person name="Watts T."/>
            <person name="Wilson D."/>
            <person name="Wilson R.K."/>
            <person name="Wing R.A."/>
            <person name="Wolfner M.F."/>
            <person name="Wong A."/>
            <person name="Wong G.K."/>
            <person name="Wu C.I."/>
            <person name="Wu G."/>
            <person name="Yamamoto D."/>
            <person name="Yang H.P."/>
            <person name="Yang S.P."/>
            <person name="Yorke J.A."/>
            <person name="Yoshida K."/>
            <person name="Zdobnov E."/>
            <person name="Zhang P."/>
            <person name="Zhang Y."/>
            <person name="Zimin A.V."/>
            <person name="Baldwin J."/>
            <person name="Abdouelleil A."/>
            <person name="Abdulkadir J."/>
            <person name="Abebe A."/>
            <person name="Abera B."/>
            <person name="Abreu J."/>
            <person name="Acer S.C."/>
            <person name="Aftuck L."/>
            <person name="Alexander A."/>
            <person name="An P."/>
            <person name="Anderson E."/>
            <person name="Anderson S."/>
            <person name="Arachi H."/>
            <person name="Azer M."/>
            <person name="Bachantsang P."/>
            <person name="Barry A."/>
            <person name="Bayul T."/>
            <person name="Berlin A."/>
            <person name="Bessette D."/>
            <person name="Bloom T."/>
            <person name="Blye J."/>
            <person name="Boguslavskiy L."/>
            <person name="Bonnet C."/>
            <person name="Boukhgalter B."/>
            <person name="Bourzgui I."/>
            <person name="Brown A."/>
            <person name="Cahill P."/>
            <person name="Channer S."/>
            <person name="Cheshatsang Y."/>
            <person name="Chuda L."/>
            <person name="Citroen M."/>
            <person name="Collymore A."/>
            <person name="Cooke P."/>
            <person name="Costello M."/>
            <person name="D'Aco K."/>
            <person name="Daza R."/>
            <person name="De Haan G."/>
            <person name="DeGray S."/>
            <person name="DeMaso C."/>
            <person name="Dhargay N."/>
            <person name="Dooley K."/>
            <person name="Dooley E."/>
            <person name="Doricent M."/>
            <person name="Dorje P."/>
            <person name="Dorjee K."/>
            <person name="Dupes A."/>
            <person name="Elong R."/>
            <person name="Falk J."/>
            <person name="Farina A."/>
            <person name="Faro S."/>
            <person name="Ferguson D."/>
            <person name="Fisher S."/>
            <person name="Foley C.D."/>
            <person name="Franke A."/>
            <person name="Friedrich D."/>
            <person name="Gadbois L."/>
            <person name="Gearin G."/>
            <person name="Gearin C.R."/>
            <person name="Giannoukos G."/>
            <person name="Goode T."/>
            <person name="Graham J."/>
            <person name="Grandbois E."/>
            <person name="Grewal S."/>
            <person name="Gyaltsen K."/>
            <person name="Hafez N."/>
            <person name="Hagos B."/>
            <person name="Hall J."/>
            <person name="Henson C."/>
            <person name="Hollinger A."/>
            <person name="Honan T."/>
            <person name="Huard M.D."/>
            <person name="Hughes L."/>
            <person name="Hurhula B."/>
            <person name="Husby M.E."/>
            <person name="Kamat A."/>
            <person name="Kanga B."/>
            <person name="Kashin S."/>
            <person name="Khazanovich D."/>
            <person name="Kisner P."/>
            <person name="Lance K."/>
            <person name="Lara M."/>
            <person name="Lee W."/>
            <person name="Lennon N."/>
            <person name="Letendre F."/>
            <person name="LeVine R."/>
            <person name="Lipovsky A."/>
            <person name="Liu X."/>
            <person name="Liu J."/>
            <person name="Liu S."/>
            <person name="Lokyitsang T."/>
            <person name="Lokyitsang Y."/>
            <person name="Lubonja R."/>
            <person name="Lui A."/>
            <person name="MacDonald P."/>
            <person name="Magnisalis V."/>
            <person name="Maru K."/>
            <person name="Matthews C."/>
            <person name="McCusker W."/>
            <person name="McDonough S."/>
            <person name="Mehta T."/>
            <person name="Meldrim J."/>
            <person name="Meneus L."/>
            <person name="Mihai O."/>
            <person name="Mihalev A."/>
            <person name="Mihova T."/>
            <person name="Mittelman R."/>
            <person name="Mlenga V."/>
            <person name="Montmayeur A."/>
            <person name="Mulrain L."/>
            <person name="Navidi A."/>
            <person name="Naylor J."/>
            <person name="Negash T."/>
            <person name="Nguyen T."/>
            <person name="Nguyen N."/>
            <person name="Nicol R."/>
            <person name="Norbu C."/>
            <person name="Norbu N."/>
            <person name="Novod N."/>
            <person name="O'Neill B."/>
            <person name="Osman S."/>
            <person name="Markiewicz E."/>
            <person name="Oyono O.L."/>
            <person name="Patti C."/>
            <person name="Phunkhang P."/>
            <person name="Pierre F."/>
            <person name="Priest M."/>
            <person name="Raghuraman S."/>
            <person name="Rege F."/>
            <person name="Reyes R."/>
            <person name="Rise C."/>
            <person name="Rogov P."/>
            <person name="Ross K."/>
            <person name="Ryan E."/>
            <person name="Settipalli S."/>
            <person name="Shea T."/>
            <person name="Sherpa N."/>
            <person name="Shi L."/>
            <person name="Shih D."/>
            <person name="Sparrow T."/>
            <person name="Spaulding J."/>
            <person name="Stalker J."/>
            <person name="Stange-Thomann N."/>
            <person name="Stavropoulos S."/>
            <person name="Stone C."/>
            <person name="Strader C."/>
            <person name="Tesfaye S."/>
            <person name="Thomson T."/>
            <person name="Thoulutsang Y."/>
            <person name="Thoulutsang D."/>
            <person name="Topham K."/>
            <person name="Topping I."/>
            <person name="Tsamla T."/>
            <person name="Vassiliev H."/>
            <person name="Vo A."/>
            <person name="Wangchuk T."/>
            <person name="Wangdi T."/>
            <person name="Weiand M."/>
            <person name="Wilkinson J."/>
            <person name="Wilson A."/>
            <person name="Yadav S."/>
            <person name="Young G."/>
            <person name="Yu Q."/>
            <person name="Zembek L."/>
            <person name="Zhong D."/>
            <person name="Zimmer A."/>
            <person name="Zwirko Z."/>
            <person name="Jaffe D.B."/>
            <person name="Alvarez P."/>
            <person name="Brockman W."/>
            <person name="Butler J."/>
            <person name="Chin C."/>
            <person name="Gnerre S."/>
            <person name="Grabherr M."/>
            <person name="Kleber M."/>
            <person name="Mauceli E."/>
            <person name="MacCallum I."/>
        </authorList>
    </citation>
    <scope>NUCLEOTIDE SEQUENCE [LARGE SCALE GENOMIC DNA]</scope>
    <source>
        <strain evidence="3">Tucson 15010-1051.87</strain>
    </source>
</reference>
<feature type="domain" description="Amidase" evidence="1">
    <location>
        <begin position="63"/>
        <end position="509"/>
    </location>
</feature>
<gene>
    <name evidence="2" type="primary">Dvir\GJ24158</name>
    <name evidence="2" type="ORF">Dvir_GJ24158</name>
</gene>
<dbReference type="Pfam" id="PF01425">
    <property type="entry name" value="Amidase"/>
    <property type="match status" value="1"/>
</dbReference>
<keyword evidence="3" id="KW-1185">Reference proteome</keyword>
<dbReference type="InterPro" id="IPR052739">
    <property type="entry name" value="FAAH2"/>
</dbReference>
<dbReference type="SMR" id="B4M152"/>
<dbReference type="eggNOG" id="KOG1212">
    <property type="taxonomic scope" value="Eukaryota"/>
</dbReference>
<dbReference type="SUPFAM" id="SSF75304">
    <property type="entry name" value="Amidase signature (AS) enzymes"/>
    <property type="match status" value="1"/>
</dbReference>
<dbReference type="Proteomes" id="UP000008792">
    <property type="component" value="Unassembled WGS sequence"/>
</dbReference>
<evidence type="ECO:0000313" key="2">
    <source>
        <dbReference type="EMBL" id="EDW67463.1"/>
    </source>
</evidence>
<sequence>MDLFIRIMGVILTYLGLLINKILEFLILRKQPDYPPIRNPILTKAVVQLVTDLRRGQLTSEQLVRAYIGRVREVNPSLNAVIEERFDEALREATHADTLIAKAPSEFDRVALYTRYPLLGIPFTVKESCGLKGLSYAVGSVVRKGMKAPKDGDVVELVRAAGGIPLLVSANPEFCMSFETNTVANGRCVNPYDLARTSAGSSGGEGALNGVGATTFGVASDISGSIRLPAMFCGVYGHKPTGGLTSVKGHYPYSLVDKNFPSYLQIGPITRFARDLPLLLEIMAGDNKHKLKMQEPVPLKEIKIYYAYGYSGLNGITHPYVDTDIKLTIVRAIKCFAKAGIRPQLLDLSFLRNSFEVAITALVDLKGLPSIITQQSDRPPHMKMLLMEMLNSTFGHSLFTKEALFLELMQRLNGMMSAKNMEQYRQEVGPLKAHLTELLGDRGVLFLPTFHTSALCFHTSLVNITGIDNLLLFNVLGFPATHVPMGLNVRGMPVGFQVIAAPYQDKLCLQIAAELEVAFHGWVPPVLHQLVSPSSQ</sequence>
<dbReference type="HOGENOM" id="CLU_009600_16_1_1"/>
<keyword evidence="2" id="KW-0436">Ligase</keyword>
<dbReference type="OMA" id="GHSLFTK"/>
<dbReference type="PANTHER" id="PTHR43372">
    <property type="entry name" value="FATTY-ACID AMIDE HYDROLASE"/>
    <property type="match status" value="1"/>
</dbReference>
<dbReference type="AlphaFoldDB" id="B4M152"/>
<name>B4M152_DROVI</name>
<accession>B4M152</accession>
<organism evidence="2 3">
    <name type="scientific">Drosophila virilis</name>
    <name type="common">Fruit fly</name>
    <dbReference type="NCBI Taxonomy" id="7244"/>
    <lineage>
        <taxon>Eukaryota</taxon>
        <taxon>Metazoa</taxon>
        <taxon>Ecdysozoa</taxon>
        <taxon>Arthropoda</taxon>
        <taxon>Hexapoda</taxon>
        <taxon>Insecta</taxon>
        <taxon>Pterygota</taxon>
        <taxon>Neoptera</taxon>
        <taxon>Endopterygota</taxon>
        <taxon>Diptera</taxon>
        <taxon>Brachycera</taxon>
        <taxon>Muscomorpha</taxon>
        <taxon>Ephydroidea</taxon>
        <taxon>Drosophilidae</taxon>
        <taxon>Drosophila</taxon>
    </lineage>
</organism>
<dbReference type="GO" id="GO:0016874">
    <property type="term" value="F:ligase activity"/>
    <property type="evidence" value="ECO:0007669"/>
    <property type="project" value="UniProtKB-KW"/>
</dbReference>
<evidence type="ECO:0000259" key="1">
    <source>
        <dbReference type="Pfam" id="PF01425"/>
    </source>
</evidence>
<dbReference type="OrthoDB" id="6428749at2759"/>
<dbReference type="PhylomeDB" id="B4M152"/>
<proteinExistence type="predicted"/>
<dbReference type="FunCoup" id="B4M152">
    <property type="interactions" value="2"/>
</dbReference>
<dbReference type="GO" id="GO:0012505">
    <property type="term" value="C:endomembrane system"/>
    <property type="evidence" value="ECO:0007669"/>
    <property type="project" value="TreeGrafter"/>
</dbReference>
<dbReference type="Gene3D" id="3.90.1300.10">
    <property type="entry name" value="Amidase signature (AS) domain"/>
    <property type="match status" value="1"/>
</dbReference>
<dbReference type="PANTHER" id="PTHR43372:SF3">
    <property type="entry name" value="AT07710P-RELATED"/>
    <property type="match status" value="1"/>
</dbReference>
<dbReference type="EMBL" id="CH940650">
    <property type="protein sequence ID" value="EDW67463.1"/>
    <property type="molecule type" value="Genomic_DNA"/>
</dbReference>
<dbReference type="STRING" id="7244.B4M152"/>
<dbReference type="KEGG" id="dvi:6630953"/>
<dbReference type="InterPro" id="IPR023631">
    <property type="entry name" value="Amidase_dom"/>
</dbReference>
<protein>
    <recommendedName>
        <fullName evidence="1">Amidase domain-containing protein</fullName>
    </recommendedName>
</protein>
<dbReference type="InterPro" id="IPR036928">
    <property type="entry name" value="AS_sf"/>
</dbReference>